<reference evidence="2 3" key="1">
    <citation type="submission" date="2017-12" db="EMBL/GenBank/DDBJ databases">
        <authorList>
            <person name="Pombert J.-F."/>
            <person name="Haag K.L."/>
            <person name="Ebert D."/>
        </authorList>
    </citation>
    <scope>NUCLEOTIDE SEQUENCE [LARGE SCALE GENOMIC DNA]</scope>
    <source>
        <strain evidence="2">IL-BN-2</strain>
    </source>
</reference>
<gene>
    <name evidence="2" type="ORF">CWI39_0421p0030</name>
</gene>
<comment type="caution">
    <text evidence="2">The sequence shown here is derived from an EMBL/GenBank/DDBJ whole genome shotgun (WGS) entry which is preliminary data.</text>
</comment>
<evidence type="ECO:0000313" key="2">
    <source>
        <dbReference type="EMBL" id="TBU06806.1"/>
    </source>
</evidence>
<keyword evidence="1" id="KW-0812">Transmembrane</keyword>
<sequence length="425" mass="50413">MNFLHAFNCLKAFNSNFLGKIIHLNVIFYFSNIICGNDLWIAFKLSSNVKLLRCLNGIEYKIRIIDANEFVKYKCIRFSNSKKSKKIKISKYKLIIIQLCIKYHNNFKVYFDFIDEYFNNNNFIRNPIYLEEYISMESFLIFLNSITGFGFMKRERILNMSEFIAILGLFDFFIPKKNTDYSYVVFSLLKDGISNSLNRDEIENLAIKFRSLFNIEFCLHLLLRLFEKLNLQAISKKNYITLYTNGIEIHTHRKSNINYFESYHLSLDAHVMNSIMSGLNNQYLRNLFDLIFSINNINSLRLFRNYKCILKNYESNISLLLILKDDQPRIIDCCNTMKQFFSFIDGSIYKNCLESILTDIISTDSEICNDLNTFKRLKQLFIAYSRFEKHMPFAFIQIPKFLQELRLRNMEITSENLESVLNSNI</sequence>
<protein>
    <submittedName>
        <fullName evidence="2">Uncharacterized protein</fullName>
    </submittedName>
</protein>
<proteinExistence type="predicted"/>
<keyword evidence="1" id="KW-1133">Transmembrane helix</keyword>
<dbReference type="VEuPathDB" id="MicrosporidiaDB:CWI39_0421p0030"/>
<feature type="transmembrane region" description="Helical" evidence="1">
    <location>
        <begin position="21"/>
        <end position="43"/>
    </location>
</feature>
<evidence type="ECO:0000313" key="3">
    <source>
        <dbReference type="Proteomes" id="UP000293045"/>
    </source>
</evidence>
<accession>A0A4Q9LGG7</accession>
<feature type="non-terminal residue" evidence="2">
    <location>
        <position position="425"/>
    </location>
</feature>
<keyword evidence="1" id="KW-0472">Membrane</keyword>
<organism evidence="2 3">
    <name type="scientific">Hamiltosporidium magnivora</name>
    <dbReference type="NCBI Taxonomy" id="148818"/>
    <lineage>
        <taxon>Eukaryota</taxon>
        <taxon>Fungi</taxon>
        <taxon>Fungi incertae sedis</taxon>
        <taxon>Microsporidia</taxon>
        <taxon>Dubosqiidae</taxon>
        <taxon>Hamiltosporidium</taxon>
    </lineage>
</organism>
<dbReference type="AlphaFoldDB" id="A0A4Q9LGG7"/>
<dbReference type="EMBL" id="PIXR01000421">
    <property type="protein sequence ID" value="TBU06806.1"/>
    <property type="molecule type" value="Genomic_DNA"/>
</dbReference>
<dbReference type="VEuPathDB" id="MicrosporidiaDB:CWI36_1561p0010"/>
<name>A0A4Q9LGG7_9MICR</name>
<dbReference type="Proteomes" id="UP000293045">
    <property type="component" value="Unassembled WGS sequence"/>
</dbReference>
<evidence type="ECO:0000256" key="1">
    <source>
        <dbReference type="SAM" id="Phobius"/>
    </source>
</evidence>